<dbReference type="AlphaFoldDB" id="A0A8H4RH34"/>
<dbReference type="Pfam" id="PF11917">
    <property type="entry name" value="DUF3435"/>
    <property type="match status" value="2"/>
</dbReference>
<dbReference type="Proteomes" id="UP000566819">
    <property type="component" value="Unassembled WGS sequence"/>
</dbReference>
<keyword evidence="2" id="KW-1185">Reference proteome</keyword>
<sequence length="469" mass="54447">MPPKRKPKQQRSQEEIIAKKRLIEKNGFKKWVAPPTKVGYDKIIRHELAETYDLCTEEREKLIASTEDVEQFLSFLWKDDAHNYVHERIRAQIAAGILLIAYTAVRPGTVVVSTAYKRETEKTKDGKPAPLGKALNDSIKYKDLEFLVHENPDPEDKTPLVQLKVKFRLMKGDRFIDKKYDNAFEDTISPDYFYTPFFGKPKTVQFKASIMETPVFQSPACLLGKKPGDPWSYSGWHNGIKGVWRRMGFKPIPTSYSVRRGALNSMIGLVSKLEIGLIMGHEDQRTTQKSYVSHDIRVDLQGIFNKRSSETMKKLIQDSQRLDLHRYPDVPTKLPEEDMEAILWSAEIENLRRERDQARDSTLWEERDKILRSTKRRLINKALEDLRDEHIQKIKSDYSNTSRNLQNESEQQNSTLLYPLRAKVVDLFYNSPDLPPEKRSLDLVCNLRRQTKRGQAIEGNLVRTKVCPQ</sequence>
<comment type="caution">
    <text evidence="1">The sequence shown here is derived from an EMBL/GenBank/DDBJ whole genome shotgun (WGS) entry which is preliminary data.</text>
</comment>
<dbReference type="InterPro" id="IPR021842">
    <property type="entry name" value="DUF3435"/>
</dbReference>
<dbReference type="OrthoDB" id="3437109at2759"/>
<dbReference type="GO" id="GO:0003677">
    <property type="term" value="F:DNA binding"/>
    <property type="evidence" value="ECO:0007669"/>
    <property type="project" value="InterPro"/>
</dbReference>
<dbReference type="PANTHER" id="PTHR37535:SF3">
    <property type="entry name" value="FLUG DOMAIN-CONTAINING PROTEIN"/>
    <property type="match status" value="1"/>
</dbReference>
<accession>A0A8H4RH34</accession>
<evidence type="ECO:0000313" key="2">
    <source>
        <dbReference type="Proteomes" id="UP000566819"/>
    </source>
</evidence>
<dbReference type="InterPro" id="IPR011010">
    <property type="entry name" value="DNA_brk_join_enz"/>
</dbReference>
<dbReference type="SUPFAM" id="SSF56349">
    <property type="entry name" value="DNA breaking-rejoining enzymes"/>
    <property type="match status" value="1"/>
</dbReference>
<gene>
    <name evidence="1" type="ORF">G7Y89_g8151</name>
</gene>
<reference evidence="1 2" key="1">
    <citation type="submission" date="2020-03" db="EMBL/GenBank/DDBJ databases">
        <title>Draft Genome Sequence of Cudoniella acicularis.</title>
        <authorList>
            <person name="Buettner E."/>
            <person name="Kellner H."/>
        </authorList>
    </citation>
    <scope>NUCLEOTIDE SEQUENCE [LARGE SCALE GENOMIC DNA]</scope>
    <source>
        <strain evidence="1 2">DSM 108380</strain>
    </source>
</reference>
<name>A0A8H4RH34_9HELO</name>
<dbReference type="PANTHER" id="PTHR37535">
    <property type="entry name" value="FLUG DOMAIN PROTEIN"/>
    <property type="match status" value="1"/>
</dbReference>
<proteinExistence type="predicted"/>
<dbReference type="EMBL" id="JAAMPI010000602">
    <property type="protein sequence ID" value="KAF4629989.1"/>
    <property type="molecule type" value="Genomic_DNA"/>
</dbReference>
<organism evidence="1 2">
    <name type="scientific">Cudoniella acicularis</name>
    <dbReference type="NCBI Taxonomy" id="354080"/>
    <lineage>
        <taxon>Eukaryota</taxon>
        <taxon>Fungi</taxon>
        <taxon>Dikarya</taxon>
        <taxon>Ascomycota</taxon>
        <taxon>Pezizomycotina</taxon>
        <taxon>Leotiomycetes</taxon>
        <taxon>Helotiales</taxon>
        <taxon>Tricladiaceae</taxon>
        <taxon>Cudoniella</taxon>
    </lineage>
</organism>
<evidence type="ECO:0000313" key="1">
    <source>
        <dbReference type="EMBL" id="KAF4629989.1"/>
    </source>
</evidence>
<protein>
    <submittedName>
        <fullName evidence="1">Uncharacterized protein</fullName>
    </submittedName>
</protein>